<organism evidence="4">
    <name type="scientific">Thelazia callipaeda</name>
    <name type="common">Oriental eyeworm</name>
    <name type="synonym">Parasitic nematode</name>
    <dbReference type="NCBI Taxonomy" id="103827"/>
    <lineage>
        <taxon>Eukaryota</taxon>
        <taxon>Metazoa</taxon>
        <taxon>Ecdysozoa</taxon>
        <taxon>Nematoda</taxon>
        <taxon>Chromadorea</taxon>
        <taxon>Rhabditida</taxon>
        <taxon>Spirurina</taxon>
        <taxon>Spiruromorpha</taxon>
        <taxon>Thelazioidea</taxon>
        <taxon>Thelaziidae</taxon>
        <taxon>Thelazia</taxon>
    </lineage>
</organism>
<accession>A0A0N5DC54</accession>
<dbReference type="EMBL" id="UYYF01005334">
    <property type="protein sequence ID" value="VDN08472.1"/>
    <property type="molecule type" value="Genomic_DNA"/>
</dbReference>
<dbReference type="Proteomes" id="UP000276776">
    <property type="component" value="Unassembled WGS sequence"/>
</dbReference>
<dbReference type="Gene3D" id="1.20.1280.50">
    <property type="match status" value="1"/>
</dbReference>
<protein>
    <submittedName>
        <fullName evidence="4">F-box domain-containing protein</fullName>
    </submittedName>
</protein>
<reference evidence="4" key="1">
    <citation type="submission" date="2017-02" db="UniProtKB">
        <authorList>
            <consortium name="WormBaseParasite"/>
        </authorList>
    </citation>
    <scope>IDENTIFICATION</scope>
</reference>
<evidence type="ECO:0000313" key="2">
    <source>
        <dbReference type="EMBL" id="VDN08472.1"/>
    </source>
</evidence>
<feature type="domain" description="F-box" evidence="1">
    <location>
        <begin position="17"/>
        <end position="65"/>
    </location>
</feature>
<evidence type="ECO:0000313" key="3">
    <source>
        <dbReference type="Proteomes" id="UP000276776"/>
    </source>
</evidence>
<dbReference type="OrthoDB" id="1107553at2759"/>
<evidence type="ECO:0000313" key="4">
    <source>
        <dbReference type="WBParaSite" id="TCLT_0001077301-mRNA-1"/>
    </source>
</evidence>
<keyword evidence="3" id="KW-1185">Reference proteome</keyword>
<dbReference type="AlphaFoldDB" id="A0A0N5DC54"/>
<dbReference type="PROSITE" id="PS50181">
    <property type="entry name" value="FBOX"/>
    <property type="match status" value="1"/>
</dbReference>
<dbReference type="CDD" id="cd09917">
    <property type="entry name" value="F-box_SF"/>
    <property type="match status" value="1"/>
</dbReference>
<name>A0A0N5DC54_THECL</name>
<gene>
    <name evidence="2" type="ORF">TCLT_LOCUS10755</name>
</gene>
<dbReference type="SMART" id="SM00256">
    <property type="entry name" value="FBOX"/>
    <property type="match status" value="1"/>
</dbReference>
<dbReference type="WBParaSite" id="TCLT_0001077301-mRNA-1">
    <property type="protein sequence ID" value="TCLT_0001077301-mRNA-1"/>
    <property type="gene ID" value="TCLT_0001077301"/>
</dbReference>
<dbReference type="Pfam" id="PF00646">
    <property type="entry name" value="F-box"/>
    <property type="match status" value="1"/>
</dbReference>
<dbReference type="InterPro" id="IPR001810">
    <property type="entry name" value="F-box_dom"/>
</dbReference>
<evidence type="ECO:0000259" key="1">
    <source>
        <dbReference type="PROSITE" id="PS50181"/>
    </source>
</evidence>
<dbReference type="OMA" id="IHFLRLT"/>
<proteinExistence type="predicted"/>
<dbReference type="SUPFAM" id="SSF81383">
    <property type="entry name" value="F-box domain"/>
    <property type="match status" value="1"/>
</dbReference>
<dbReference type="InterPro" id="IPR036047">
    <property type="entry name" value="F-box-like_dom_sf"/>
</dbReference>
<reference evidence="2 3" key="2">
    <citation type="submission" date="2018-11" db="EMBL/GenBank/DDBJ databases">
        <authorList>
            <consortium name="Pathogen Informatics"/>
        </authorList>
    </citation>
    <scope>NUCLEOTIDE SEQUENCE [LARGE SCALE GENOMIC DNA]</scope>
</reference>
<sequence>MAADVCAEQDEERIRSVFPVSSLPPEIHLHILQHLPRCDIDNCRFVCKRWKEMIDYNIHLLRKHLVDVLELRECKSRFVLNLKSCNISKSWTFNNCTTSRILGKRKLTKTSDIFNNGNGQQDYDFEQQQQPASKLPHLLIYNMEQTVSPSSYLPVLVPNIIHQNIPQTEDYGERKQREHTPSQLLCERLAKCFHEADIEFLRLTDMRFTDCFVDRLTDAFNGKKICCKKLEIIMCKLNYISPEKFHQFLQMIKCESLSLMWLRGNNGHISNSRNFLSRFLDLGFLSIRAVTPQIVIGDDQFLIDFLKDKARKYPRETVLQLDYSSITTSGFFHAIDKWRETNTHWIVNLCVVSEVLSLSNLLRYLSLNQSKPQEGAFRIPHPRLPNEALLLWHDKDGLHIASNKKQFLDQKL</sequence>